<organism evidence="9 10">
    <name type="scientific">Byssochlamys spectabilis (strain No. 5 / NBRC 109023)</name>
    <name type="common">Paecilomyces variotii</name>
    <dbReference type="NCBI Taxonomy" id="1356009"/>
    <lineage>
        <taxon>Eukaryota</taxon>
        <taxon>Fungi</taxon>
        <taxon>Dikarya</taxon>
        <taxon>Ascomycota</taxon>
        <taxon>Pezizomycotina</taxon>
        <taxon>Eurotiomycetes</taxon>
        <taxon>Eurotiomycetidae</taxon>
        <taxon>Eurotiales</taxon>
        <taxon>Thermoascaceae</taxon>
        <taxon>Paecilomyces</taxon>
    </lineage>
</organism>
<evidence type="ECO:0000256" key="7">
    <source>
        <dbReference type="ARBA" id="ARBA00023157"/>
    </source>
</evidence>
<dbReference type="SUPFAM" id="SSF53474">
    <property type="entry name" value="alpha/beta-Hydrolases"/>
    <property type="match status" value="1"/>
</dbReference>
<dbReference type="PROSITE" id="PS00155">
    <property type="entry name" value="CUTINASE_1"/>
    <property type="match status" value="1"/>
</dbReference>
<dbReference type="EMBL" id="BAUL01000100">
    <property type="protein sequence ID" value="GAD94726.1"/>
    <property type="molecule type" value="Genomic_DNA"/>
</dbReference>
<dbReference type="OrthoDB" id="2586582at2759"/>
<keyword evidence="4 8" id="KW-0964">Secreted</keyword>
<name>V5FYA5_BYSSN</name>
<dbReference type="EC" id="3.1.1.74" evidence="8"/>
<feature type="chain" id="PRO_5005148763" description="Cutinase" evidence="8">
    <location>
        <begin position="21"/>
        <end position="241"/>
    </location>
</feature>
<evidence type="ECO:0000256" key="8">
    <source>
        <dbReference type="RuleBase" id="RU361263"/>
    </source>
</evidence>
<dbReference type="Pfam" id="PF01083">
    <property type="entry name" value="Cutinase"/>
    <property type="match status" value="1"/>
</dbReference>
<evidence type="ECO:0000256" key="1">
    <source>
        <dbReference type="ARBA" id="ARBA00004613"/>
    </source>
</evidence>
<comment type="caution">
    <text evidence="9">The sequence shown here is derived from an EMBL/GenBank/DDBJ whole genome shotgun (WGS) entry which is preliminary data.</text>
</comment>
<dbReference type="GO" id="GO:0005576">
    <property type="term" value="C:extracellular region"/>
    <property type="evidence" value="ECO:0007669"/>
    <property type="project" value="UniProtKB-SubCell"/>
</dbReference>
<dbReference type="SMART" id="SM01110">
    <property type="entry name" value="Cutinase"/>
    <property type="match status" value="1"/>
</dbReference>
<keyword evidence="6 8" id="KW-0378">Hydrolase</keyword>
<dbReference type="Proteomes" id="UP000018001">
    <property type="component" value="Unassembled WGS sequence"/>
</dbReference>
<dbReference type="AlphaFoldDB" id="V5FYA5"/>
<gene>
    <name evidence="9" type="ORF">PVAR5_3355</name>
</gene>
<comment type="catalytic activity">
    <reaction evidence="8">
        <text>cutin + H2O = cutin monomers.</text>
        <dbReference type="EC" id="3.1.1.74"/>
    </reaction>
</comment>
<evidence type="ECO:0000256" key="2">
    <source>
        <dbReference type="ARBA" id="ARBA00007534"/>
    </source>
</evidence>
<evidence type="ECO:0000256" key="5">
    <source>
        <dbReference type="ARBA" id="ARBA00022729"/>
    </source>
</evidence>
<dbReference type="Gene3D" id="3.40.50.1820">
    <property type="entry name" value="alpha/beta hydrolase"/>
    <property type="match status" value="1"/>
</dbReference>
<dbReference type="HOGENOM" id="CLU_040058_4_1_1"/>
<keyword evidence="3 8" id="KW-0719">Serine esterase</keyword>
<dbReference type="InterPro" id="IPR043580">
    <property type="entry name" value="CUTINASE_1"/>
</dbReference>
<dbReference type="PANTHER" id="PTHR33630:SF13">
    <property type="entry name" value="ACETYLXYLAN ESTERASE"/>
    <property type="match status" value="1"/>
</dbReference>
<evidence type="ECO:0000256" key="6">
    <source>
        <dbReference type="ARBA" id="ARBA00022801"/>
    </source>
</evidence>
<keyword evidence="5 8" id="KW-0732">Signal</keyword>
<evidence type="ECO:0000256" key="4">
    <source>
        <dbReference type="ARBA" id="ARBA00022525"/>
    </source>
</evidence>
<reference evidence="10" key="1">
    <citation type="journal article" date="2014" name="Genome Announc.">
        <title>Draft genome sequence of the formaldehyde-resistant fungus Byssochlamys spectabilis No. 5 (anamorph Paecilomyces variotii No. 5) (NBRC109023).</title>
        <authorList>
            <person name="Oka T."/>
            <person name="Ekino K."/>
            <person name="Fukuda K."/>
            <person name="Nomura Y."/>
        </authorList>
    </citation>
    <scope>NUCLEOTIDE SEQUENCE [LARGE SCALE GENOMIC DNA]</scope>
    <source>
        <strain evidence="10">No. 5 / NBRC 109023</strain>
    </source>
</reference>
<dbReference type="InterPro" id="IPR000675">
    <property type="entry name" value="Cutinase/axe"/>
</dbReference>
<evidence type="ECO:0000313" key="9">
    <source>
        <dbReference type="EMBL" id="GAD94726.1"/>
    </source>
</evidence>
<dbReference type="InterPro" id="IPR029058">
    <property type="entry name" value="AB_hydrolase_fold"/>
</dbReference>
<comment type="similarity">
    <text evidence="2 8">Belongs to the cutinase family.</text>
</comment>
<evidence type="ECO:0000313" key="10">
    <source>
        <dbReference type="Proteomes" id="UP000018001"/>
    </source>
</evidence>
<dbReference type="eggNOG" id="ENOG502SPI4">
    <property type="taxonomic scope" value="Eukaryota"/>
</dbReference>
<proteinExistence type="inferred from homology"/>
<accession>V5FYA5</accession>
<dbReference type="GO" id="GO:0050525">
    <property type="term" value="F:cutinase activity"/>
    <property type="evidence" value="ECO:0007669"/>
    <property type="project" value="UniProtKB-UniRule"/>
</dbReference>
<comment type="function">
    <text evidence="8">Catalyzes the hydrolysis of complex carboxylic polyesters found in the cell wall of plants. Degrades cutin, a macromolecule that forms the structure of the plant cuticle.</text>
</comment>
<keyword evidence="10" id="KW-1185">Reference proteome</keyword>
<keyword evidence="7" id="KW-1015">Disulfide bond</keyword>
<feature type="signal peptide" evidence="8">
    <location>
        <begin position="1"/>
        <end position="20"/>
    </location>
</feature>
<sequence length="241" mass="25657">MQKILAVLGLGLIMSRVAWTAEIAERAETCSSIHFFLARGTGEAYPGKVADIANGACAQLGGTCDYEDIIYPAYTNDTTGFCMSIEAGVQNGTKQLTDYAERCPDSKLILGGYSQGGQLVTDVLGGAGGFLWGNCEQSSSPELNYASVGSHVAAVYLFGDARHTADQPYNYLNGSASNSSVPRTLPMLNALDQYANKIRSYCGETDPVCANGTDIQTHLTYFDYYTSDAISWVVSTIKGGA</sequence>
<evidence type="ECO:0000256" key="3">
    <source>
        <dbReference type="ARBA" id="ARBA00022487"/>
    </source>
</evidence>
<dbReference type="PANTHER" id="PTHR33630">
    <property type="entry name" value="CUTINASE RV1984C-RELATED-RELATED"/>
    <property type="match status" value="1"/>
</dbReference>
<comment type="subcellular location">
    <subcellularLocation>
        <location evidence="1 8">Secreted</location>
    </subcellularLocation>
</comment>
<protein>
    <recommendedName>
        <fullName evidence="8">Cutinase</fullName>
        <ecNumber evidence="8">3.1.1.74</ecNumber>
    </recommendedName>
</protein>
<dbReference type="InParanoid" id="V5FYA5"/>